<dbReference type="InterPro" id="IPR051127">
    <property type="entry name" value="Fungal_SecMet_Regulators"/>
</dbReference>
<feature type="region of interest" description="Disordered" evidence="4">
    <location>
        <begin position="87"/>
        <end position="129"/>
    </location>
</feature>
<evidence type="ECO:0000256" key="3">
    <source>
        <dbReference type="ARBA" id="ARBA00023242"/>
    </source>
</evidence>
<dbReference type="AlphaFoldDB" id="A0A1F5LNB4"/>
<protein>
    <recommendedName>
        <fullName evidence="5">Xylanolytic transcriptional activator regulatory domain-containing protein</fullName>
    </recommendedName>
</protein>
<evidence type="ECO:0000256" key="4">
    <source>
        <dbReference type="SAM" id="MobiDB-lite"/>
    </source>
</evidence>
<dbReference type="GO" id="GO:0005634">
    <property type="term" value="C:nucleus"/>
    <property type="evidence" value="ECO:0007669"/>
    <property type="project" value="TreeGrafter"/>
</dbReference>
<name>A0A1F5LNB4_PENAI</name>
<evidence type="ECO:0000313" key="7">
    <source>
        <dbReference type="Proteomes" id="UP000177622"/>
    </source>
</evidence>
<feature type="compositionally biased region" description="Polar residues" evidence="4">
    <location>
        <begin position="89"/>
        <end position="123"/>
    </location>
</feature>
<comment type="caution">
    <text evidence="6">The sequence shown here is derived from an EMBL/GenBank/DDBJ whole genome shotgun (WGS) entry which is preliminary data.</text>
</comment>
<dbReference type="SMART" id="SM00906">
    <property type="entry name" value="Fungal_trans"/>
    <property type="match status" value="1"/>
</dbReference>
<dbReference type="STRING" id="1835702.A0A1F5LNB4"/>
<keyword evidence="2" id="KW-0804">Transcription</keyword>
<evidence type="ECO:0000256" key="1">
    <source>
        <dbReference type="ARBA" id="ARBA00023015"/>
    </source>
</evidence>
<evidence type="ECO:0000313" key="6">
    <source>
        <dbReference type="EMBL" id="OGE54419.1"/>
    </source>
</evidence>
<keyword evidence="7" id="KW-1185">Reference proteome</keyword>
<dbReference type="GO" id="GO:0006351">
    <property type="term" value="P:DNA-templated transcription"/>
    <property type="evidence" value="ECO:0007669"/>
    <property type="project" value="InterPro"/>
</dbReference>
<keyword evidence="1" id="KW-0805">Transcription regulation</keyword>
<dbReference type="Proteomes" id="UP000177622">
    <property type="component" value="Unassembled WGS sequence"/>
</dbReference>
<dbReference type="Pfam" id="PF04082">
    <property type="entry name" value="Fungal_trans"/>
    <property type="match status" value="1"/>
</dbReference>
<dbReference type="GO" id="GO:0000978">
    <property type="term" value="F:RNA polymerase II cis-regulatory region sequence-specific DNA binding"/>
    <property type="evidence" value="ECO:0007669"/>
    <property type="project" value="TreeGrafter"/>
</dbReference>
<dbReference type="GO" id="GO:0008270">
    <property type="term" value="F:zinc ion binding"/>
    <property type="evidence" value="ECO:0007669"/>
    <property type="project" value="InterPro"/>
</dbReference>
<feature type="domain" description="Xylanolytic transcriptional activator regulatory" evidence="5">
    <location>
        <begin position="318"/>
        <end position="393"/>
    </location>
</feature>
<proteinExistence type="predicted"/>
<dbReference type="RefSeq" id="XP_022489854.1">
    <property type="nucleotide sequence ID" value="XM_022630196.1"/>
</dbReference>
<sequence>MAWWPVNSSQNWSPGLREDCSPGVNIAPETPSVSIAQDNCCHISEVGDAASRDGLSGVNLHTNGTEFYGNSSNLAFLGNLYARARKQASSRGQNRFHQGTSQPAQVSPVNQRDQPFSPETSQDIGCRKSGKSQLSIVNLLYNADYPGHPLPQSHSGGEIAAQTAPSVQDRDKNLESVFPRLTQNAQMEIEKIFIGSYFTNKHYIHPILSKGSFMRRCEGEAWPDSRRAGLFKGVTAFSRLYLAVVALGAINASPNETSLLGHFCRQTNDQTSGRTGHVFSALDFAKFYFGLARQTMGDLFESSCLETAQALLLLPHSCYMYSGMAVRTAAAIGLGSSLSSLPPSARREARRTWWCIYSHEIEMCCSSGRLDSMKALHYYQASIPKLKSDVGDLDPDAEDNDIAMIPVMVALGQINTEASHQLYHSTQRSMSEKSRLAMALDQRLLQWKANMPAFLDLDARALNDPEWAFKQKLVLRLRYYNTRILIHKPFLVAATASTDTEHDLSIHLHTCLTAARNSIRMQYESFMHRIYIRTWWYNTTYALYGSMILLHVILSNHPGLPDEELLEDVEKSLEIFSSMEDIIVARRCAEMLREVLEVAHHELNSDDEDFFFSLFSSETQQQPDRTRTEMLANLVNPSILEDFAFGGGNDFSSF</sequence>
<accession>A0A1F5LNB4</accession>
<reference evidence="6 7" key="1">
    <citation type="journal article" date="2016" name="Sci. Rep.">
        <title>Penicillium arizonense, a new, genome sequenced fungal species, reveals a high chemical diversity in secreted metabolites.</title>
        <authorList>
            <person name="Grijseels S."/>
            <person name="Nielsen J.C."/>
            <person name="Randelovic M."/>
            <person name="Nielsen J."/>
            <person name="Nielsen K.F."/>
            <person name="Workman M."/>
            <person name="Frisvad J.C."/>
        </authorList>
    </citation>
    <scope>NUCLEOTIDE SEQUENCE [LARGE SCALE GENOMIC DNA]</scope>
    <source>
        <strain evidence="6 7">CBS 141311</strain>
    </source>
</reference>
<evidence type="ECO:0000256" key="2">
    <source>
        <dbReference type="ARBA" id="ARBA00023163"/>
    </source>
</evidence>
<evidence type="ECO:0000259" key="5">
    <source>
        <dbReference type="SMART" id="SM00906"/>
    </source>
</evidence>
<dbReference type="PANTHER" id="PTHR47424:SF15">
    <property type="entry name" value="ZN(II)2CYS6 TRANSCRIPTION FACTOR (EUROFUNG)"/>
    <property type="match status" value="1"/>
</dbReference>
<keyword evidence="3" id="KW-0539">Nucleus</keyword>
<dbReference type="GO" id="GO:0000435">
    <property type="term" value="P:positive regulation of transcription from RNA polymerase II promoter by galactose"/>
    <property type="evidence" value="ECO:0007669"/>
    <property type="project" value="TreeGrafter"/>
</dbReference>
<dbReference type="GO" id="GO:0000981">
    <property type="term" value="F:DNA-binding transcription factor activity, RNA polymerase II-specific"/>
    <property type="evidence" value="ECO:0007669"/>
    <property type="project" value="TreeGrafter"/>
</dbReference>
<organism evidence="6 7">
    <name type="scientific">Penicillium arizonense</name>
    <dbReference type="NCBI Taxonomy" id="1835702"/>
    <lineage>
        <taxon>Eukaryota</taxon>
        <taxon>Fungi</taxon>
        <taxon>Dikarya</taxon>
        <taxon>Ascomycota</taxon>
        <taxon>Pezizomycotina</taxon>
        <taxon>Eurotiomycetes</taxon>
        <taxon>Eurotiomycetidae</taxon>
        <taxon>Eurotiales</taxon>
        <taxon>Aspergillaceae</taxon>
        <taxon>Penicillium</taxon>
    </lineage>
</organism>
<dbReference type="InterPro" id="IPR007219">
    <property type="entry name" value="XnlR_reg_dom"/>
</dbReference>
<dbReference type="EMBL" id="LXJU01000006">
    <property type="protein sequence ID" value="OGE54419.1"/>
    <property type="molecule type" value="Genomic_DNA"/>
</dbReference>
<dbReference type="OrthoDB" id="2571985at2759"/>
<dbReference type="PANTHER" id="PTHR47424">
    <property type="entry name" value="REGULATORY PROTEIN GAL4"/>
    <property type="match status" value="1"/>
</dbReference>
<dbReference type="CDD" id="cd12148">
    <property type="entry name" value="fungal_TF_MHR"/>
    <property type="match status" value="1"/>
</dbReference>
<dbReference type="GeneID" id="34574930"/>
<gene>
    <name evidence="6" type="ORF">PENARI_c006G02207</name>
</gene>